<dbReference type="InterPro" id="IPR033479">
    <property type="entry name" value="dCache_1"/>
</dbReference>
<keyword evidence="2" id="KW-1003">Cell membrane</keyword>
<accession>A0A926D5J2</accession>
<proteinExistence type="predicted"/>
<dbReference type="Gene3D" id="3.30.450.20">
    <property type="entry name" value="PAS domain"/>
    <property type="match status" value="1"/>
</dbReference>
<comment type="caution">
    <text evidence="8">The sequence shown here is derived from an EMBL/GenBank/DDBJ whole genome shotgun (WGS) entry which is preliminary data.</text>
</comment>
<dbReference type="AlphaFoldDB" id="A0A926D5J2"/>
<dbReference type="SMART" id="SM00267">
    <property type="entry name" value="GGDEF"/>
    <property type="match status" value="1"/>
</dbReference>
<dbReference type="SUPFAM" id="SSF103190">
    <property type="entry name" value="Sensory domain-like"/>
    <property type="match status" value="1"/>
</dbReference>
<dbReference type="PANTHER" id="PTHR44757:SF2">
    <property type="entry name" value="BIOFILM ARCHITECTURE MAINTENANCE PROTEIN MBAA"/>
    <property type="match status" value="1"/>
</dbReference>
<feature type="transmembrane region" description="Helical" evidence="6">
    <location>
        <begin position="7"/>
        <end position="29"/>
    </location>
</feature>
<sequence length="633" mass="72509">MKKRTLLHTNLLVCAIIVVGFLITAVIGYKANWDVFEKDVEQVSDLTMESISHQIDSNFTKPVNISLTMANDSLLKGFLADEEDHLEDEDFIKTMREYLDAYRVKYDYDSVFLVSTRTNRYYHFNGLDRVLEQGNPENDWYYAFLEAGEEYSLNIDNDEAAKNEVTVFINAKITGQAGEIMGIVGVGFRVDTLQALLREYEEKFDVRAYLVAADGTIEISTDRTGYEATDLFEDSQYAQLKDNILQSGEGRQAFWYGEQGAKGYLASQYISNLGWYLLIDHNTADLNRQLTLQLLGALVVLVVVVIFVLLTITGIIRKYNRQVVELTVAREQEHQAAFVKATEQLYENIYELDITHNRAASEATEAYFESLGAPKGTPFDEALRIISEKQIKEEFRQQYLDIFSPERVLEAYQQGTENLRYDFQISTDGTNYYWMRINAHIYTVTEDGSVRMLVYRQNIDAEKRREQYMLDRMQQDSLSGLFNKAATREHIRSMLKSPGPFAFFILDIDNFKQVNDRFGHDIGDKVLLDFARTIRSQFRESDIVGRIGGDEFIAFLPVRDREAAEKKAQELTAVLRREIETDAGVCKIAASIGVALSPQSGVDFESLYKNADIALYQVKKKGKNRYAFYPNEP</sequence>
<keyword evidence="3 6" id="KW-0812">Transmembrane</keyword>
<dbReference type="Gene3D" id="3.30.70.270">
    <property type="match status" value="1"/>
</dbReference>
<evidence type="ECO:0000256" key="6">
    <source>
        <dbReference type="SAM" id="Phobius"/>
    </source>
</evidence>
<feature type="domain" description="GGDEF" evidence="7">
    <location>
        <begin position="499"/>
        <end position="631"/>
    </location>
</feature>
<gene>
    <name evidence="8" type="ORF">H8696_07705</name>
</gene>
<evidence type="ECO:0000313" key="9">
    <source>
        <dbReference type="Proteomes" id="UP000623172"/>
    </source>
</evidence>
<dbReference type="RefSeq" id="WP_249316341.1">
    <property type="nucleotide sequence ID" value="NZ_JACRSR010000002.1"/>
</dbReference>
<dbReference type="Proteomes" id="UP000623172">
    <property type="component" value="Unassembled WGS sequence"/>
</dbReference>
<reference evidence="8" key="1">
    <citation type="submission" date="2020-08" db="EMBL/GenBank/DDBJ databases">
        <title>Genome public.</title>
        <authorList>
            <person name="Liu C."/>
            <person name="Sun Q."/>
        </authorList>
    </citation>
    <scope>NUCLEOTIDE SEQUENCE</scope>
    <source>
        <strain evidence="8">NSJ-53</strain>
    </source>
</reference>
<dbReference type="PANTHER" id="PTHR44757">
    <property type="entry name" value="DIGUANYLATE CYCLASE DGCP"/>
    <property type="match status" value="1"/>
</dbReference>
<dbReference type="InterPro" id="IPR043128">
    <property type="entry name" value="Rev_trsase/Diguanyl_cyclase"/>
</dbReference>
<name>A0A926D5J2_9FIRM</name>
<comment type="subcellular location">
    <subcellularLocation>
        <location evidence="1">Cell membrane</location>
        <topology evidence="1">Multi-pass membrane protein</topology>
    </subcellularLocation>
</comment>
<dbReference type="NCBIfam" id="TIGR00254">
    <property type="entry name" value="GGDEF"/>
    <property type="match status" value="1"/>
</dbReference>
<dbReference type="SUPFAM" id="SSF55073">
    <property type="entry name" value="Nucleotide cyclase"/>
    <property type="match status" value="1"/>
</dbReference>
<evidence type="ECO:0000256" key="4">
    <source>
        <dbReference type="ARBA" id="ARBA00022989"/>
    </source>
</evidence>
<protein>
    <submittedName>
        <fullName evidence="8">GGDEF domain-containing protein</fullName>
    </submittedName>
</protein>
<dbReference type="InterPro" id="IPR052155">
    <property type="entry name" value="Biofilm_reg_signaling"/>
</dbReference>
<dbReference type="CDD" id="cd01949">
    <property type="entry name" value="GGDEF"/>
    <property type="match status" value="1"/>
</dbReference>
<dbReference type="InterPro" id="IPR029151">
    <property type="entry name" value="Sensor-like_sf"/>
</dbReference>
<dbReference type="InterPro" id="IPR000160">
    <property type="entry name" value="GGDEF_dom"/>
</dbReference>
<evidence type="ECO:0000256" key="1">
    <source>
        <dbReference type="ARBA" id="ARBA00004651"/>
    </source>
</evidence>
<dbReference type="InterPro" id="IPR029787">
    <property type="entry name" value="Nucleotide_cyclase"/>
</dbReference>
<evidence type="ECO:0000256" key="5">
    <source>
        <dbReference type="ARBA" id="ARBA00023136"/>
    </source>
</evidence>
<keyword evidence="9" id="KW-1185">Reference proteome</keyword>
<keyword evidence="4 6" id="KW-1133">Transmembrane helix</keyword>
<evidence type="ECO:0000313" key="8">
    <source>
        <dbReference type="EMBL" id="MBC8531732.1"/>
    </source>
</evidence>
<feature type="transmembrane region" description="Helical" evidence="6">
    <location>
        <begin position="294"/>
        <end position="316"/>
    </location>
</feature>
<dbReference type="Pfam" id="PF00990">
    <property type="entry name" value="GGDEF"/>
    <property type="match status" value="1"/>
</dbReference>
<keyword evidence="5 6" id="KW-0472">Membrane</keyword>
<evidence type="ECO:0000256" key="3">
    <source>
        <dbReference type="ARBA" id="ARBA00022692"/>
    </source>
</evidence>
<dbReference type="Pfam" id="PF02743">
    <property type="entry name" value="dCache_1"/>
    <property type="match status" value="1"/>
</dbReference>
<dbReference type="PROSITE" id="PS50887">
    <property type="entry name" value="GGDEF"/>
    <property type="match status" value="1"/>
</dbReference>
<dbReference type="GO" id="GO:0005886">
    <property type="term" value="C:plasma membrane"/>
    <property type="evidence" value="ECO:0007669"/>
    <property type="project" value="UniProtKB-SubCell"/>
</dbReference>
<evidence type="ECO:0000256" key="2">
    <source>
        <dbReference type="ARBA" id="ARBA00022475"/>
    </source>
</evidence>
<organism evidence="8 9">
    <name type="scientific">Gehongia tenuis</name>
    <dbReference type="NCBI Taxonomy" id="2763655"/>
    <lineage>
        <taxon>Bacteria</taxon>
        <taxon>Bacillati</taxon>
        <taxon>Bacillota</taxon>
        <taxon>Clostridia</taxon>
        <taxon>Christensenellales</taxon>
        <taxon>Christensenellaceae</taxon>
        <taxon>Gehongia</taxon>
    </lineage>
</organism>
<evidence type="ECO:0000259" key="7">
    <source>
        <dbReference type="PROSITE" id="PS50887"/>
    </source>
</evidence>
<dbReference type="EMBL" id="JACRSR010000002">
    <property type="protein sequence ID" value="MBC8531732.1"/>
    <property type="molecule type" value="Genomic_DNA"/>
</dbReference>